<evidence type="ECO:0000256" key="1">
    <source>
        <dbReference type="ARBA" id="ARBA00022801"/>
    </source>
</evidence>
<dbReference type="RefSeq" id="WP_197137983.1">
    <property type="nucleotide sequence ID" value="NZ_SJPZ01000002.1"/>
</dbReference>
<feature type="compositionally biased region" description="Polar residues" evidence="2">
    <location>
        <begin position="112"/>
        <end position="126"/>
    </location>
</feature>
<dbReference type="GO" id="GO:0009446">
    <property type="term" value="P:putrescine biosynthetic process"/>
    <property type="evidence" value="ECO:0007669"/>
    <property type="project" value="InterPro"/>
</dbReference>
<feature type="region of interest" description="Disordered" evidence="2">
    <location>
        <begin position="109"/>
        <end position="128"/>
    </location>
</feature>
<organism evidence="3 4">
    <name type="scientific">Crateriforma conspicua</name>
    <dbReference type="NCBI Taxonomy" id="2527996"/>
    <lineage>
        <taxon>Bacteria</taxon>
        <taxon>Pseudomonadati</taxon>
        <taxon>Planctomycetota</taxon>
        <taxon>Planctomycetia</taxon>
        <taxon>Planctomycetales</taxon>
        <taxon>Planctomycetaceae</taxon>
        <taxon>Crateriforma</taxon>
    </lineage>
</organism>
<dbReference type="Gene3D" id="3.75.10.10">
    <property type="entry name" value="L-arginine/glycine Amidinotransferase, Chain A"/>
    <property type="match status" value="1"/>
</dbReference>
<accession>A0A5C6FPD8</accession>
<dbReference type="PANTHER" id="PTHR31377">
    <property type="entry name" value="AGMATINE DEIMINASE-RELATED"/>
    <property type="match status" value="1"/>
</dbReference>
<keyword evidence="1 3" id="KW-0378">Hydrolase</keyword>
<protein>
    <submittedName>
        <fullName evidence="3">Putative agmatine deiminase</fullName>
        <ecNumber evidence="3">3.5.3.12</ecNumber>
    </submittedName>
</protein>
<evidence type="ECO:0000313" key="4">
    <source>
        <dbReference type="Proteomes" id="UP000316476"/>
    </source>
</evidence>
<dbReference type="InterPro" id="IPR007466">
    <property type="entry name" value="Peptidyl-Arg-deiminase_porph"/>
</dbReference>
<dbReference type="PANTHER" id="PTHR31377:SF0">
    <property type="entry name" value="AGMATINE DEIMINASE-RELATED"/>
    <property type="match status" value="1"/>
</dbReference>
<gene>
    <name evidence="3" type="primary">aguA</name>
    <name evidence="3" type="ORF">V7x_41060</name>
</gene>
<reference evidence="3 4" key="1">
    <citation type="submission" date="2019-02" db="EMBL/GenBank/DDBJ databases">
        <title>Deep-cultivation of Planctomycetes and their phenomic and genomic characterization uncovers novel biology.</title>
        <authorList>
            <person name="Wiegand S."/>
            <person name="Jogler M."/>
            <person name="Boedeker C."/>
            <person name="Pinto D."/>
            <person name="Vollmers J."/>
            <person name="Rivas-Marin E."/>
            <person name="Kohn T."/>
            <person name="Peeters S.H."/>
            <person name="Heuer A."/>
            <person name="Rast P."/>
            <person name="Oberbeckmann S."/>
            <person name="Bunk B."/>
            <person name="Jeske O."/>
            <person name="Meyerdierks A."/>
            <person name="Storesund J.E."/>
            <person name="Kallscheuer N."/>
            <person name="Luecker S."/>
            <person name="Lage O.M."/>
            <person name="Pohl T."/>
            <person name="Merkel B.J."/>
            <person name="Hornburger P."/>
            <person name="Mueller R.-W."/>
            <person name="Bruemmer F."/>
            <person name="Labrenz M."/>
            <person name="Spormann A.M."/>
            <person name="Op Den Camp H."/>
            <person name="Overmann J."/>
            <person name="Amann R."/>
            <person name="Jetten M.S.M."/>
            <person name="Mascher T."/>
            <person name="Medema M.H."/>
            <person name="Devos D.P."/>
            <person name="Kaster A.-K."/>
            <person name="Ovreas L."/>
            <person name="Rohde M."/>
            <person name="Galperin M.Y."/>
            <person name="Jogler C."/>
        </authorList>
    </citation>
    <scope>NUCLEOTIDE SEQUENCE [LARGE SCALE GENOMIC DNA]</scope>
    <source>
        <strain evidence="3 4">V7</strain>
    </source>
</reference>
<dbReference type="Proteomes" id="UP000316476">
    <property type="component" value="Unassembled WGS sequence"/>
</dbReference>
<dbReference type="SUPFAM" id="SSF55909">
    <property type="entry name" value="Pentein"/>
    <property type="match status" value="1"/>
</dbReference>
<dbReference type="GO" id="GO:0004668">
    <property type="term" value="F:protein-arginine deiminase activity"/>
    <property type="evidence" value="ECO:0007669"/>
    <property type="project" value="InterPro"/>
</dbReference>
<dbReference type="EMBL" id="SJPZ01000002">
    <property type="protein sequence ID" value="TWU62376.1"/>
    <property type="molecule type" value="Genomic_DNA"/>
</dbReference>
<dbReference type="GO" id="GO:0047632">
    <property type="term" value="F:agmatine deiminase activity"/>
    <property type="evidence" value="ECO:0007669"/>
    <property type="project" value="UniProtKB-EC"/>
</dbReference>
<proteinExistence type="predicted"/>
<sequence length="399" mass="43507">MQLPGRMPAEWHPASAIWLAWPHKTDTWPGRFENVPPFFARLAVEIARTHPVWIVADKSLVPSASDLIRRQVDQDTSSESQTLKEIRFLETPTDDCWIRDYGPVFVLPPNPSAATSGNDSAASPSGDTRDAAVPLAAVRFRFNAWGGKYEHFRRDAAAGPRIADQASARLIESPLCAEGGALETDGNGRLLVCETTLVGPTRNPGMSKEAIAEELYRTLGVTEIVWLGEADPSECGSGEIGRKESSGEDAIAPPISGDDTDGHIDQLARFLDPHTVVVATADHRHGPSQLSLQKIRRQLITWGRQTEPAVTVIDLPMPAPRFIDGQAVPQSYCNFLRLGPDRILMPTFRDREADAHALDILRGALPTCQIDPVDCFDLAWGLGALHCASLHQPTVASAR</sequence>
<comment type="caution">
    <text evidence="3">The sequence shown here is derived from an EMBL/GenBank/DDBJ whole genome shotgun (WGS) entry which is preliminary data.</text>
</comment>
<name>A0A5C6FPD8_9PLAN</name>
<dbReference type="Pfam" id="PF04371">
    <property type="entry name" value="PAD_porph"/>
    <property type="match status" value="2"/>
</dbReference>
<evidence type="ECO:0000256" key="2">
    <source>
        <dbReference type="SAM" id="MobiDB-lite"/>
    </source>
</evidence>
<dbReference type="AlphaFoldDB" id="A0A5C6FPD8"/>
<dbReference type="EC" id="3.5.3.12" evidence="3"/>
<evidence type="ECO:0000313" key="3">
    <source>
        <dbReference type="EMBL" id="TWU62376.1"/>
    </source>
</evidence>